<proteinExistence type="predicted"/>
<evidence type="ECO:0000313" key="1">
    <source>
        <dbReference type="EMBL" id="QPB07934.1"/>
    </source>
</evidence>
<accession>A0A873WS88</accession>
<organism evidence="1 2">
    <name type="scientific">Synechococcus phage S-H38</name>
    <dbReference type="NCBI Taxonomy" id="2783673"/>
    <lineage>
        <taxon>Viruses</taxon>
        <taxon>Duplodnaviria</taxon>
        <taxon>Heunggongvirae</taxon>
        <taxon>Uroviricota</taxon>
        <taxon>Caudoviricetes</taxon>
        <taxon>Pantevenvirales</taxon>
        <taxon>Kyanoviridae</taxon>
        <taxon>Yellowseavirus</taxon>
        <taxon>Yellowseavirus thirtyeight</taxon>
    </lineage>
</organism>
<dbReference type="RefSeq" id="YP_010670425.1">
    <property type="nucleotide sequence ID" value="NC_070964.1"/>
</dbReference>
<dbReference type="EMBL" id="MW117965">
    <property type="protein sequence ID" value="QPB07934.1"/>
    <property type="molecule type" value="Genomic_DNA"/>
</dbReference>
<dbReference type="KEGG" id="vg:77946630"/>
<dbReference type="GeneID" id="77946630"/>
<name>A0A873WS88_9CAUD</name>
<sequence length="74" mass="8638">MNKREMQIKWNNAVPNLADCIDYQLELMEKRFSKFEDAGDLKTAAAIALEYDTWVQCDEGENYNALVLDYIEID</sequence>
<reference evidence="1" key="1">
    <citation type="submission" date="2020-10" db="EMBL/GenBank/DDBJ databases">
        <title>The Isolation and Genome Sequence of a Novel Cyanophage S-H38 from the Yellow Sea, China.</title>
        <authorList>
            <person name="Jiang T."/>
        </authorList>
    </citation>
    <scope>NUCLEOTIDE SEQUENCE</scope>
</reference>
<protein>
    <submittedName>
        <fullName evidence="1">Uncharacterized protein</fullName>
    </submittedName>
</protein>
<keyword evidence="2" id="KW-1185">Reference proteome</keyword>
<dbReference type="Proteomes" id="UP000663144">
    <property type="component" value="Segment"/>
</dbReference>
<evidence type="ECO:0000313" key="2">
    <source>
        <dbReference type="Proteomes" id="UP000663144"/>
    </source>
</evidence>